<dbReference type="InterPro" id="IPR002750">
    <property type="entry name" value="CobE/GbiG_C"/>
</dbReference>
<comment type="caution">
    <text evidence="2">The sequence shown here is derived from an EMBL/GenBank/DDBJ whole genome shotgun (WGS) entry which is preliminary data.</text>
</comment>
<dbReference type="EMBL" id="JACIEJ010000005">
    <property type="protein sequence ID" value="MBB3985938.1"/>
    <property type="molecule type" value="Genomic_DNA"/>
</dbReference>
<dbReference type="EC" id="3.7.1.12" evidence="2"/>
<dbReference type="Proteomes" id="UP000541426">
    <property type="component" value="Unassembled WGS sequence"/>
</dbReference>
<name>A0A7W6GSU8_9RHOB</name>
<dbReference type="GO" id="GO:0043779">
    <property type="term" value="F:cobalt-precorrin-5A acetaldehyde-lyase activity"/>
    <property type="evidence" value="ECO:0007669"/>
    <property type="project" value="UniProtKB-EC"/>
</dbReference>
<accession>A0A7W6GSU8</accession>
<sequence length="120" mass="12317">MIVAGFGCHDGASVASLGNAYRRARLGQDAVVLATIEEGLTLLQQLSHEMQTPAVSVSDKYMSLQETKTQSEAALMARGVGSVAEAAALAAAGPGARLLSTRVMSEDGCATCAFAIGEEE</sequence>
<reference evidence="2 3" key="1">
    <citation type="submission" date="2020-08" db="EMBL/GenBank/DDBJ databases">
        <title>Genomic Encyclopedia of Type Strains, Phase IV (KMG-IV): sequencing the most valuable type-strain genomes for metagenomic binning, comparative biology and taxonomic classification.</title>
        <authorList>
            <person name="Goeker M."/>
        </authorList>
    </citation>
    <scope>NUCLEOTIDE SEQUENCE [LARGE SCALE GENOMIC DNA]</scope>
    <source>
        <strain evidence="2 3">DSM 102235</strain>
    </source>
</reference>
<dbReference type="SUPFAM" id="SSF159664">
    <property type="entry name" value="CobE/GbiG C-terminal domain-like"/>
    <property type="match status" value="1"/>
</dbReference>
<evidence type="ECO:0000259" key="1">
    <source>
        <dbReference type="Pfam" id="PF01890"/>
    </source>
</evidence>
<gene>
    <name evidence="2" type="ORF">GGQ68_002276</name>
</gene>
<keyword evidence="2" id="KW-0378">Hydrolase</keyword>
<evidence type="ECO:0000313" key="2">
    <source>
        <dbReference type="EMBL" id="MBB3985938.1"/>
    </source>
</evidence>
<keyword evidence="3" id="KW-1185">Reference proteome</keyword>
<dbReference type="Pfam" id="PF01890">
    <property type="entry name" value="CbiG_C"/>
    <property type="match status" value="1"/>
</dbReference>
<dbReference type="GO" id="GO:0009236">
    <property type="term" value="P:cobalamin biosynthetic process"/>
    <property type="evidence" value="ECO:0007669"/>
    <property type="project" value="InterPro"/>
</dbReference>
<dbReference type="Gene3D" id="3.30.420.180">
    <property type="entry name" value="CobE/GbiG C-terminal domain"/>
    <property type="match status" value="1"/>
</dbReference>
<proteinExistence type="predicted"/>
<dbReference type="RefSeq" id="WP_183965934.1">
    <property type="nucleotide sequence ID" value="NZ_BAABBZ010000007.1"/>
</dbReference>
<organism evidence="2 3">
    <name type="scientific">Sagittula marina</name>
    <dbReference type="NCBI Taxonomy" id="943940"/>
    <lineage>
        <taxon>Bacteria</taxon>
        <taxon>Pseudomonadati</taxon>
        <taxon>Pseudomonadota</taxon>
        <taxon>Alphaproteobacteria</taxon>
        <taxon>Rhodobacterales</taxon>
        <taxon>Roseobacteraceae</taxon>
        <taxon>Sagittula</taxon>
    </lineage>
</organism>
<evidence type="ECO:0000313" key="3">
    <source>
        <dbReference type="Proteomes" id="UP000541426"/>
    </source>
</evidence>
<protein>
    <submittedName>
        <fullName evidence="2">Cobalt-precorrin 5A hydrolase</fullName>
        <ecNumber evidence="2">3.7.1.12</ecNumber>
    </submittedName>
</protein>
<dbReference type="InterPro" id="IPR036518">
    <property type="entry name" value="CobE/GbiG_C_sf"/>
</dbReference>
<dbReference type="AlphaFoldDB" id="A0A7W6GSU8"/>
<feature type="domain" description="CobE/GbiG C-terminal" evidence="1">
    <location>
        <begin position="2"/>
        <end position="115"/>
    </location>
</feature>